<dbReference type="InterPro" id="IPR000873">
    <property type="entry name" value="AMP-dep_synth/lig_dom"/>
</dbReference>
<dbReference type="Gene3D" id="3.30.300.30">
    <property type="match status" value="1"/>
</dbReference>
<feature type="domain" description="AMP-binding enzyme C-terminal" evidence="3">
    <location>
        <begin position="408"/>
        <end position="483"/>
    </location>
</feature>
<accession>A0A1V0RJH3</accession>
<dbReference type="EMBL" id="CP020474">
    <property type="protein sequence ID" value="ARE81805.1"/>
    <property type="molecule type" value="Genomic_DNA"/>
</dbReference>
<proteinExistence type="inferred from homology"/>
<dbReference type="InterPro" id="IPR045851">
    <property type="entry name" value="AMP-bd_C_sf"/>
</dbReference>
<dbReference type="Pfam" id="PF13193">
    <property type="entry name" value="AMP-binding_C"/>
    <property type="match status" value="1"/>
</dbReference>
<organism evidence="4 5">
    <name type="scientific">Roseovarius mucosus</name>
    <dbReference type="NCBI Taxonomy" id="215743"/>
    <lineage>
        <taxon>Bacteria</taxon>
        <taxon>Pseudomonadati</taxon>
        <taxon>Pseudomonadota</taxon>
        <taxon>Alphaproteobacteria</taxon>
        <taxon>Rhodobacterales</taxon>
        <taxon>Roseobacteraceae</taxon>
        <taxon>Roseovarius</taxon>
    </lineage>
</organism>
<sequence>MTFYQRLKAGWANADAIAFDDGVVTLTYGELDAATGRAASALLAQGLEPGNRVCLAMQKSLAQIVVLLGALRAGLVVLPLNPDSPAEVVADQISRTGPVLLIGEREDGWRARTESGPAAVSRCLDADPARPHDPLHATEHTDPDRFSVDDEAGAIILFTSGSTGRPKAVIHSHGALFANTDALRIIWDLDASDRLLHVLPTTHAHGLIVAPMPILLAGGTVVLRPRFDPGDAVAWLPRVTCFMGVPFYYGQLLQHPQFTAGAARQLRLAICGSAPILPEVREQVEDRLGLPLLERYGMTETLIMTANSPARNRAGSVGLPLPGWSLRIRSLVTHETAPPQEIGEVEARGPLALPSYLDDWAETARKTAPDDFFRTGDVGWVDTDGFLHITGRADDLIIYAGLNIQPSEVEAALVAIDGVVDVCVFGVPHPHAGQAVMAAVVSAAGTTLTPAAIRAELIGKLPATKIPKRVYVVSTLPRNAMGKLRRDLLRKAFEHGTL</sequence>
<evidence type="ECO:0000259" key="2">
    <source>
        <dbReference type="Pfam" id="PF00501"/>
    </source>
</evidence>
<evidence type="ECO:0000259" key="3">
    <source>
        <dbReference type="Pfam" id="PF13193"/>
    </source>
</evidence>
<dbReference type="PANTHER" id="PTHR43201">
    <property type="entry name" value="ACYL-COA SYNTHETASE"/>
    <property type="match status" value="1"/>
</dbReference>
<name>A0A1V0RJH3_9RHOB</name>
<dbReference type="Gene3D" id="3.40.50.12780">
    <property type="entry name" value="N-terminal domain of ligase-like"/>
    <property type="match status" value="1"/>
</dbReference>
<dbReference type="KEGG" id="rmm:ROSMUCSMR3_00299"/>
<dbReference type="Proteomes" id="UP000192273">
    <property type="component" value="Chromosome"/>
</dbReference>
<gene>
    <name evidence="4" type="primary">lcfB</name>
    <name evidence="4" type="ORF">ROSMUCSMR3_00299</name>
</gene>
<keyword evidence="4" id="KW-0436">Ligase</keyword>
<dbReference type="InterPro" id="IPR020845">
    <property type="entry name" value="AMP-binding_CS"/>
</dbReference>
<evidence type="ECO:0000313" key="4">
    <source>
        <dbReference type="EMBL" id="ARE81805.1"/>
    </source>
</evidence>
<dbReference type="RefSeq" id="WP_198385565.1">
    <property type="nucleotide sequence ID" value="NZ_CP020474.1"/>
</dbReference>
<protein>
    <submittedName>
        <fullName evidence="4">Long-chain-fatty-acid--CoA ligase</fullName>
        <ecNumber evidence="4">6.2.1.3</ecNumber>
    </submittedName>
</protein>
<dbReference type="AlphaFoldDB" id="A0A1V0RJH3"/>
<feature type="domain" description="AMP-dependent synthetase/ligase" evidence="2">
    <location>
        <begin position="13"/>
        <end position="357"/>
    </location>
</feature>
<dbReference type="InterPro" id="IPR025110">
    <property type="entry name" value="AMP-bd_C"/>
</dbReference>
<evidence type="ECO:0000313" key="5">
    <source>
        <dbReference type="Proteomes" id="UP000192273"/>
    </source>
</evidence>
<evidence type="ECO:0000256" key="1">
    <source>
        <dbReference type="ARBA" id="ARBA00006432"/>
    </source>
</evidence>
<dbReference type="GO" id="GO:0004467">
    <property type="term" value="F:long-chain fatty acid-CoA ligase activity"/>
    <property type="evidence" value="ECO:0007669"/>
    <property type="project" value="UniProtKB-EC"/>
</dbReference>
<dbReference type="InterPro" id="IPR042099">
    <property type="entry name" value="ANL_N_sf"/>
</dbReference>
<dbReference type="SUPFAM" id="SSF56801">
    <property type="entry name" value="Acetyl-CoA synthetase-like"/>
    <property type="match status" value="1"/>
</dbReference>
<dbReference type="EC" id="6.2.1.3" evidence="4"/>
<comment type="similarity">
    <text evidence="1">Belongs to the ATP-dependent AMP-binding enzyme family.</text>
</comment>
<reference evidence="4 5" key="1">
    <citation type="submission" date="2017-03" db="EMBL/GenBank/DDBJ databases">
        <title>Genome Sequence of Roseovarius mucosus strain SMR3 Isolated from a culture of the Diatom Skeletonema marinoi.</title>
        <authorList>
            <person name="Topel M."/>
            <person name="Pinder M."/>
            <person name="Johansson O.N."/>
            <person name="Kourtchenko O."/>
            <person name="Godhe A."/>
            <person name="Clarke A.K."/>
        </authorList>
    </citation>
    <scope>NUCLEOTIDE SEQUENCE [LARGE SCALE GENOMIC DNA]</scope>
    <source>
        <strain evidence="4 5">SMR3</strain>
    </source>
</reference>
<dbReference type="PROSITE" id="PS00455">
    <property type="entry name" value="AMP_BINDING"/>
    <property type="match status" value="1"/>
</dbReference>
<keyword evidence="5" id="KW-1185">Reference proteome</keyword>
<dbReference type="GO" id="GO:0031956">
    <property type="term" value="F:medium-chain fatty acid-CoA ligase activity"/>
    <property type="evidence" value="ECO:0007669"/>
    <property type="project" value="TreeGrafter"/>
</dbReference>
<dbReference type="PANTHER" id="PTHR43201:SF8">
    <property type="entry name" value="ACYL-COA SYNTHETASE FAMILY MEMBER 3"/>
    <property type="match status" value="1"/>
</dbReference>
<dbReference type="Pfam" id="PF00501">
    <property type="entry name" value="AMP-binding"/>
    <property type="match status" value="1"/>
</dbReference>